<evidence type="ECO:0000313" key="1">
    <source>
        <dbReference type="EMBL" id="MBJ7543800.1"/>
    </source>
</evidence>
<protein>
    <submittedName>
        <fullName evidence="1">Uncharacterized protein</fullName>
    </submittedName>
</protein>
<name>A0A8I1GHV8_9HYPH</name>
<reference evidence="1 2" key="1">
    <citation type="submission" date="2020-12" db="EMBL/GenBank/DDBJ databases">
        <title>Revised draft genomes of Rhodomicrobium vannielii ATCC 17100 and Rhodomicrobium udaipurense JA643.</title>
        <authorList>
            <person name="Conners E.M."/>
            <person name="Davenport E.J."/>
            <person name="Bose A."/>
        </authorList>
    </citation>
    <scope>NUCLEOTIDE SEQUENCE [LARGE SCALE GENOMIC DNA]</scope>
    <source>
        <strain evidence="1 2">JA643</strain>
    </source>
</reference>
<dbReference type="RefSeq" id="WP_037240006.1">
    <property type="nucleotide sequence ID" value="NZ_JAEMUK010000017.1"/>
</dbReference>
<accession>A0A8I1GHV8</accession>
<dbReference type="EMBL" id="JAEMUK010000017">
    <property type="protein sequence ID" value="MBJ7543800.1"/>
    <property type="molecule type" value="Genomic_DNA"/>
</dbReference>
<evidence type="ECO:0000313" key="2">
    <source>
        <dbReference type="Proteomes" id="UP000623250"/>
    </source>
</evidence>
<dbReference type="AlphaFoldDB" id="A0A8I1GHV8"/>
<organism evidence="1 2">
    <name type="scientific">Rhodomicrobium udaipurense</name>
    <dbReference type="NCBI Taxonomy" id="1202716"/>
    <lineage>
        <taxon>Bacteria</taxon>
        <taxon>Pseudomonadati</taxon>
        <taxon>Pseudomonadota</taxon>
        <taxon>Alphaproteobacteria</taxon>
        <taxon>Hyphomicrobiales</taxon>
        <taxon>Hyphomicrobiaceae</taxon>
        <taxon>Rhodomicrobium</taxon>
    </lineage>
</organism>
<comment type="caution">
    <text evidence="1">The sequence shown here is derived from an EMBL/GenBank/DDBJ whole genome shotgun (WGS) entry which is preliminary data.</text>
</comment>
<keyword evidence="2" id="KW-1185">Reference proteome</keyword>
<dbReference type="Proteomes" id="UP000623250">
    <property type="component" value="Unassembled WGS sequence"/>
</dbReference>
<proteinExistence type="predicted"/>
<gene>
    <name evidence="1" type="ORF">JDN41_09525</name>
</gene>
<sequence>MKKAMVTDRQLMNAIDFDGRSAAELRVLIERALIAEGKVRRVKALAMKAASDLTVAAQEREAYASEAYAEAVAEEARAAAALEELKAARAHARLTIDIWRTLEASHRMVSSYP</sequence>